<dbReference type="GO" id="GO:0005737">
    <property type="term" value="C:cytoplasm"/>
    <property type="evidence" value="ECO:0007669"/>
    <property type="project" value="UniProtKB-SubCell"/>
</dbReference>
<dbReference type="InterPro" id="IPR010137">
    <property type="entry name" value="Lipid_A_LpxA"/>
</dbReference>
<comment type="similarity">
    <text evidence="6">Belongs to the transferase hexapeptide repeat family. LpxA subfamily.</text>
</comment>
<evidence type="ECO:0000256" key="5">
    <source>
        <dbReference type="ARBA" id="ARBA00023315"/>
    </source>
</evidence>
<dbReference type="PANTHER" id="PTHR43480:SF1">
    <property type="entry name" value="ACYL-[ACYL-CARRIER-PROTEIN]--UDP-N-ACETYLGLUCOSAMINE O-ACYLTRANSFERASE, MITOCHONDRIAL-RELATED"/>
    <property type="match status" value="1"/>
</dbReference>
<organism evidence="8 9">
    <name type="scientific">Sterolibacterium denitrificans</name>
    <dbReference type="NCBI Taxonomy" id="157592"/>
    <lineage>
        <taxon>Bacteria</taxon>
        <taxon>Pseudomonadati</taxon>
        <taxon>Pseudomonadota</taxon>
        <taxon>Betaproteobacteria</taxon>
        <taxon>Nitrosomonadales</taxon>
        <taxon>Sterolibacteriaceae</taxon>
        <taxon>Sterolibacterium</taxon>
    </lineage>
</organism>
<keyword evidence="1 6" id="KW-0444">Lipid biosynthesis</keyword>
<evidence type="ECO:0000259" key="7">
    <source>
        <dbReference type="Pfam" id="PF13720"/>
    </source>
</evidence>
<dbReference type="NCBIfam" id="NF003657">
    <property type="entry name" value="PRK05289.1"/>
    <property type="match status" value="1"/>
</dbReference>
<dbReference type="CDD" id="cd03351">
    <property type="entry name" value="LbH_UDP-GlcNAc_AT"/>
    <property type="match status" value="1"/>
</dbReference>
<keyword evidence="9" id="KW-1185">Reference proteome</keyword>
<accession>A0A7Z7HQV1</accession>
<name>A0A7Z7HQV1_9PROT</name>
<dbReference type="AlphaFoldDB" id="A0A7Z7HQV1"/>
<dbReference type="InterPro" id="IPR001451">
    <property type="entry name" value="Hexapep"/>
</dbReference>
<evidence type="ECO:0000256" key="3">
    <source>
        <dbReference type="ARBA" id="ARBA00022679"/>
    </source>
</evidence>
<dbReference type="EC" id="2.3.1.129" evidence="6"/>
<dbReference type="Pfam" id="PF00132">
    <property type="entry name" value="Hexapep"/>
    <property type="match status" value="2"/>
</dbReference>
<dbReference type="RefSeq" id="WP_154716522.1">
    <property type="nucleotide sequence ID" value="NZ_LT837803.1"/>
</dbReference>
<dbReference type="Proteomes" id="UP000242886">
    <property type="component" value="Chromosome SDENCHOL"/>
</dbReference>
<evidence type="ECO:0000256" key="2">
    <source>
        <dbReference type="ARBA" id="ARBA00022556"/>
    </source>
</evidence>
<keyword evidence="5 6" id="KW-0012">Acyltransferase</keyword>
<dbReference type="NCBIfam" id="TIGR01852">
    <property type="entry name" value="lipid_A_lpxA"/>
    <property type="match status" value="1"/>
</dbReference>
<evidence type="ECO:0000256" key="6">
    <source>
        <dbReference type="HAMAP-Rule" id="MF_00387"/>
    </source>
</evidence>
<gene>
    <name evidence="6 8" type="primary">lpxA</name>
    <name evidence="8" type="ORF">SDENCHOL_11329</name>
</gene>
<keyword evidence="2 6" id="KW-0441">Lipid A biosynthesis</keyword>
<dbReference type="Gene3D" id="2.160.10.10">
    <property type="entry name" value="Hexapeptide repeat proteins"/>
    <property type="match status" value="1"/>
</dbReference>
<evidence type="ECO:0000313" key="8">
    <source>
        <dbReference type="EMBL" id="SMB25733.1"/>
    </source>
</evidence>
<dbReference type="EMBL" id="LT837803">
    <property type="protein sequence ID" value="SMB25733.1"/>
    <property type="molecule type" value="Genomic_DNA"/>
</dbReference>
<keyword evidence="6" id="KW-0963">Cytoplasm</keyword>
<dbReference type="GO" id="GO:0009245">
    <property type="term" value="P:lipid A biosynthetic process"/>
    <property type="evidence" value="ECO:0007669"/>
    <property type="project" value="UniProtKB-UniRule"/>
</dbReference>
<dbReference type="GO" id="GO:0008780">
    <property type="term" value="F:acyl-[acyl-carrier-protein]-UDP-N-acetylglucosamine O-acyltransferase activity"/>
    <property type="evidence" value="ECO:0007669"/>
    <property type="project" value="UniProtKB-UniRule"/>
</dbReference>
<keyword evidence="3 6" id="KW-0808">Transferase</keyword>
<keyword evidence="6" id="KW-0677">Repeat</keyword>
<dbReference type="PIRSF" id="PIRSF000456">
    <property type="entry name" value="UDP-GlcNAc_acltr"/>
    <property type="match status" value="1"/>
</dbReference>
<comment type="function">
    <text evidence="6">Involved in the biosynthesis of lipid A, a phosphorylated glycolipid that anchors the lipopolysaccharide to the outer membrane of the cell.</text>
</comment>
<evidence type="ECO:0000256" key="4">
    <source>
        <dbReference type="ARBA" id="ARBA00023098"/>
    </source>
</evidence>
<comment type="pathway">
    <text evidence="6">Glycolipid biosynthesis; lipid IV(A) biosynthesis; lipid IV(A) from (3R)-3-hydroxytetradecanoyl-[acyl-carrier-protein] and UDP-N-acetyl-alpha-D-glucosamine: step 1/6.</text>
</comment>
<reference evidence="8" key="1">
    <citation type="submission" date="2017-03" db="EMBL/GenBank/DDBJ databases">
        <authorList>
            <consortium name="AG Boll"/>
        </authorList>
    </citation>
    <scope>NUCLEOTIDE SEQUENCE [LARGE SCALE GENOMIC DNA]</scope>
    <source>
        <strain evidence="8">Chol</strain>
    </source>
</reference>
<comment type="subunit">
    <text evidence="6">Homotrimer.</text>
</comment>
<dbReference type="UniPathway" id="UPA00359">
    <property type="reaction ID" value="UER00477"/>
</dbReference>
<dbReference type="Pfam" id="PF13720">
    <property type="entry name" value="Acetyltransf_11"/>
    <property type="match status" value="1"/>
</dbReference>
<dbReference type="InterPro" id="IPR011004">
    <property type="entry name" value="Trimer_LpxA-like_sf"/>
</dbReference>
<protein>
    <recommendedName>
        <fullName evidence="6">Acyl-[acyl-carrier-protein]--UDP-N-acetylglucosamine O-acyltransferase</fullName>
        <shortName evidence="6">UDP-N-acetylglucosamine acyltransferase</shortName>
        <ecNumber evidence="6">2.3.1.129</ecNumber>
    </recommendedName>
</protein>
<proteinExistence type="inferred from homology"/>
<dbReference type="PANTHER" id="PTHR43480">
    <property type="entry name" value="ACYL-[ACYL-CARRIER-PROTEIN]--UDP-N-ACETYLGLUCOSAMINE O-ACYLTRANSFERASE"/>
    <property type="match status" value="1"/>
</dbReference>
<comment type="subcellular location">
    <subcellularLocation>
        <location evidence="6">Cytoplasm</location>
    </subcellularLocation>
</comment>
<evidence type="ECO:0000256" key="1">
    <source>
        <dbReference type="ARBA" id="ARBA00022516"/>
    </source>
</evidence>
<evidence type="ECO:0000313" key="9">
    <source>
        <dbReference type="Proteomes" id="UP000242886"/>
    </source>
</evidence>
<dbReference type="InterPro" id="IPR037157">
    <property type="entry name" value="Acetyltransf_C_sf"/>
</dbReference>
<dbReference type="Gene3D" id="1.20.1180.10">
    <property type="entry name" value="Udp N-acetylglucosamine O-acyltransferase, C-terminal domain"/>
    <property type="match status" value="1"/>
</dbReference>
<comment type="catalytic activity">
    <reaction evidence="6">
        <text>a (3R)-hydroxyacyl-[ACP] + UDP-N-acetyl-alpha-D-glucosamine = a UDP-3-O-[(3R)-3-hydroxyacyl]-N-acetyl-alpha-D-glucosamine + holo-[ACP]</text>
        <dbReference type="Rhea" id="RHEA:67812"/>
        <dbReference type="Rhea" id="RHEA-COMP:9685"/>
        <dbReference type="Rhea" id="RHEA-COMP:9945"/>
        <dbReference type="ChEBI" id="CHEBI:57705"/>
        <dbReference type="ChEBI" id="CHEBI:64479"/>
        <dbReference type="ChEBI" id="CHEBI:78827"/>
        <dbReference type="ChEBI" id="CHEBI:173225"/>
        <dbReference type="EC" id="2.3.1.129"/>
    </reaction>
</comment>
<dbReference type="HAMAP" id="MF_00387">
    <property type="entry name" value="LpxA"/>
    <property type="match status" value="1"/>
</dbReference>
<dbReference type="InterPro" id="IPR029098">
    <property type="entry name" value="Acetyltransf_C"/>
</dbReference>
<dbReference type="GO" id="GO:0016020">
    <property type="term" value="C:membrane"/>
    <property type="evidence" value="ECO:0007669"/>
    <property type="project" value="GOC"/>
</dbReference>
<sequence>MLSASIHPTAIVHPAARLGHNVEIGAYTLVGEHVEIGDGTRVGPHVVLTGHTRIGRDNRIFQFCSLGAEPQDKKYANEPTRLEIGDRNVIREFCTFNCGTIQDVGVTRLGNDNWIMAYVHLAHDCQIGDHTIFANNASLAGHAHIGDWVILGGFTTVHQFVRIGAHAMTSMASAVVQDVPPYVMVAGNKAEAHGINSEGLKRRGFSPEAIMAIKRAYRTLYKSGLPLAEAQSAIAAEGARTAELKPLADFLAVAGRGIVR</sequence>
<feature type="domain" description="UDP N-acetylglucosamine O-acyltransferase C-terminal" evidence="7">
    <location>
        <begin position="178"/>
        <end position="259"/>
    </location>
</feature>
<dbReference type="SUPFAM" id="SSF51161">
    <property type="entry name" value="Trimeric LpxA-like enzymes"/>
    <property type="match status" value="1"/>
</dbReference>
<keyword evidence="4 6" id="KW-0443">Lipid metabolism</keyword>